<dbReference type="InterPro" id="IPR036691">
    <property type="entry name" value="Endo/exonu/phosph_ase_sf"/>
</dbReference>
<dbReference type="PANTHER" id="PTHR23227">
    <property type="entry name" value="BUCENTAUR RELATED"/>
    <property type="match status" value="1"/>
</dbReference>
<name>A0A6P7TDJ2_9MOLL</name>
<evidence type="ECO:0000313" key="1">
    <source>
        <dbReference type="Proteomes" id="UP000515154"/>
    </source>
</evidence>
<evidence type="ECO:0000313" key="2">
    <source>
        <dbReference type="RefSeq" id="XP_029648390.1"/>
    </source>
</evidence>
<dbReference type="Gene3D" id="3.60.10.10">
    <property type="entry name" value="Endonuclease/exonuclease/phosphatase"/>
    <property type="match status" value="1"/>
</dbReference>
<proteinExistence type="predicted"/>
<dbReference type="Proteomes" id="UP000515154">
    <property type="component" value="Linkage group LG19"/>
</dbReference>
<gene>
    <name evidence="2" type="primary">LOC115222341</name>
</gene>
<dbReference type="RefSeq" id="XP_029648390.1">
    <property type="nucleotide sequence ID" value="XM_029792530.1"/>
</dbReference>
<dbReference type="AlphaFoldDB" id="A0A6P7TDJ2"/>
<keyword evidence="1" id="KW-1185">Reference proteome</keyword>
<sequence length="137" mass="15223">MKGVGGVTILLVEKWVDKVIEVVRVCDRVLKLRLVLQNITATIISAYIPQAGLPNDQKDHFYDILLQTASKTSGNDLIFVAGDRESGIFHGVHRGHGFGSWNDEETSLLEFCDACNILICNTKFRHPPDNLLIMGLC</sequence>
<reference evidence="2" key="1">
    <citation type="submission" date="2025-08" db="UniProtKB">
        <authorList>
            <consortium name="RefSeq"/>
        </authorList>
    </citation>
    <scope>IDENTIFICATION</scope>
</reference>
<dbReference type="KEGG" id="osn:115222341"/>
<dbReference type="SUPFAM" id="SSF56219">
    <property type="entry name" value="DNase I-like"/>
    <property type="match status" value="1"/>
</dbReference>
<protein>
    <submittedName>
        <fullName evidence="2">Uncharacterized protein LOC115222341</fullName>
    </submittedName>
</protein>
<dbReference type="InterPro" id="IPR027124">
    <property type="entry name" value="Swc5/CFDP1/2"/>
</dbReference>
<organism evidence="1 2">
    <name type="scientific">Octopus sinensis</name>
    <name type="common">East Asian common octopus</name>
    <dbReference type="NCBI Taxonomy" id="2607531"/>
    <lineage>
        <taxon>Eukaryota</taxon>
        <taxon>Metazoa</taxon>
        <taxon>Spiralia</taxon>
        <taxon>Lophotrochozoa</taxon>
        <taxon>Mollusca</taxon>
        <taxon>Cephalopoda</taxon>
        <taxon>Coleoidea</taxon>
        <taxon>Octopodiformes</taxon>
        <taxon>Octopoda</taxon>
        <taxon>Incirrata</taxon>
        <taxon>Octopodidae</taxon>
        <taxon>Octopus</taxon>
    </lineage>
</organism>
<accession>A0A6P7TDJ2</accession>
<dbReference type="PANTHER" id="PTHR23227:SF67">
    <property type="entry name" value="CRANIOFACIAL DEVELOPMENT PROTEIN 2-LIKE"/>
    <property type="match status" value="1"/>
</dbReference>